<sequence length="317" mass="34665">MGTVLILTGRDDLTADAVVEELAKRGENVVRYDTADFPTASRLAVSLTGDGWAGSLTGSRTLRLETVKSVWWRRPNEFVTPDDWPGHAQALAVSEARSGVLGVLGSLPVRWINHPAHDSAASYKPRQLAVAARVGLDTPRTIITSDPEYARVFMGADEVIYKGLGGGVLGPDRQRQFLPVVRASAGDLDDGVTGTAHLFQENVEKAYEVRLTVIGTRMFPVAIHAGSEAAKLDWRTDYRSLTYERVELPSEVEKGVRRLMDELGLFFGALDFVVTPDGRWKFLEVNPNGQWHWIAVKANVPLVGAMADALQGEAECL</sequence>
<protein>
    <submittedName>
        <fullName evidence="3">ATP-grasp ribosomal peptide maturase</fullName>
    </submittedName>
</protein>
<proteinExistence type="predicted"/>
<dbReference type="PANTHER" id="PTHR21621:SF0">
    <property type="entry name" value="BETA-CITRYLGLUTAMATE SYNTHASE B-RELATED"/>
    <property type="match status" value="1"/>
</dbReference>
<dbReference type="RefSeq" id="WP_256653046.1">
    <property type="nucleotide sequence ID" value="NZ_JANIAA010000023.1"/>
</dbReference>
<dbReference type="PROSITE" id="PS50975">
    <property type="entry name" value="ATP_GRASP"/>
    <property type="match status" value="1"/>
</dbReference>
<gene>
    <name evidence="3" type="primary">tgmB</name>
    <name evidence="3" type="ORF">NP777_28625</name>
</gene>
<evidence type="ECO:0000259" key="2">
    <source>
        <dbReference type="PROSITE" id="PS50975"/>
    </source>
</evidence>
<dbReference type="PANTHER" id="PTHR21621">
    <property type="entry name" value="RIBOSOMAL PROTEIN S6 MODIFICATION PROTEIN"/>
    <property type="match status" value="1"/>
</dbReference>
<organism evidence="3 4">
    <name type="scientific">Streptomyces rugosispiralis</name>
    <dbReference type="NCBI Taxonomy" id="2967341"/>
    <lineage>
        <taxon>Bacteria</taxon>
        <taxon>Bacillati</taxon>
        <taxon>Actinomycetota</taxon>
        <taxon>Actinomycetes</taxon>
        <taxon>Kitasatosporales</taxon>
        <taxon>Streptomycetaceae</taxon>
        <taxon>Streptomyces</taxon>
    </lineage>
</organism>
<name>A0ABT1V4E2_9ACTN</name>
<evidence type="ECO:0000313" key="3">
    <source>
        <dbReference type="EMBL" id="MCQ8192171.1"/>
    </source>
</evidence>
<dbReference type="Proteomes" id="UP001204746">
    <property type="component" value="Unassembled WGS sequence"/>
</dbReference>
<dbReference type="EMBL" id="JANIAA010000023">
    <property type="protein sequence ID" value="MCQ8192171.1"/>
    <property type="molecule type" value="Genomic_DNA"/>
</dbReference>
<comment type="caution">
    <text evidence="3">The sequence shown here is derived from an EMBL/GenBank/DDBJ whole genome shotgun (WGS) entry which is preliminary data.</text>
</comment>
<dbReference type="InterPro" id="IPR026449">
    <property type="entry name" value="GRASP_SAV_5884"/>
</dbReference>
<evidence type="ECO:0000313" key="4">
    <source>
        <dbReference type="Proteomes" id="UP001204746"/>
    </source>
</evidence>
<feature type="domain" description="ATP-grasp" evidence="2">
    <location>
        <begin position="128"/>
        <end position="311"/>
    </location>
</feature>
<dbReference type="NCBIfam" id="TIGR04187">
    <property type="entry name" value="GRASP_SAV_5884"/>
    <property type="match status" value="1"/>
</dbReference>
<dbReference type="SUPFAM" id="SSF56059">
    <property type="entry name" value="Glutathione synthetase ATP-binding domain-like"/>
    <property type="match status" value="1"/>
</dbReference>
<reference evidence="3 4" key="1">
    <citation type="submission" date="2022-07" db="EMBL/GenBank/DDBJ databases">
        <authorList>
            <person name="Phongsopitanun W."/>
            <person name="Tanasupawat S."/>
        </authorList>
    </citation>
    <scope>NUCLEOTIDE SEQUENCE [LARGE SCALE GENOMIC DNA]</scope>
    <source>
        <strain evidence="3 4">RCU-064</strain>
    </source>
</reference>
<accession>A0ABT1V4E2</accession>
<keyword evidence="4" id="KW-1185">Reference proteome</keyword>
<keyword evidence="1" id="KW-0067">ATP-binding</keyword>
<dbReference type="InterPro" id="IPR011761">
    <property type="entry name" value="ATP-grasp"/>
</dbReference>
<dbReference type="Gene3D" id="3.30.470.20">
    <property type="entry name" value="ATP-grasp fold, B domain"/>
    <property type="match status" value="1"/>
</dbReference>
<keyword evidence="1" id="KW-0547">Nucleotide-binding</keyword>
<evidence type="ECO:0000256" key="1">
    <source>
        <dbReference type="PROSITE-ProRule" id="PRU00409"/>
    </source>
</evidence>
<dbReference type="InterPro" id="IPR048936">
    <property type="entry name" value="MvdD-like_ATPgrasp"/>
</dbReference>
<dbReference type="Pfam" id="PF21068">
    <property type="entry name" value="ATPgraspMvdD"/>
    <property type="match status" value="1"/>
</dbReference>